<keyword evidence="2 6" id="KW-0732">Signal</keyword>
<keyword evidence="3" id="KW-0677">Repeat</keyword>
<dbReference type="STRING" id="1121117.SAMN02745977_00392"/>
<evidence type="ECO:0000256" key="2">
    <source>
        <dbReference type="ARBA" id="ARBA00022729"/>
    </source>
</evidence>
<protein>
    <recommendedName>
        <fullName evidence="5">Osmotically-inducible protein Y</fullName>
    </recommendedName>
</protein>
<gene>
    <name evidence="8" type="ORF">SAMN02745977_00392</name>
</gene>
<dbReference type="RefSeq" id="WP_091813184.1">
    <property type="nucleotide sequence ID" value="NZ_FOCW01000001.1"/>
</dbReference>
<dbReference type="PROSITE" id="PS50914">
    <property type="entry name" value="BON"/>
    <property type="match status" value="1"/>
</dbReference>
<feature type="signal peptide" evidence="6">
    <location>
        <begin position="1"/>
        <end position="21"/>
    </location>
</feature>
<proteinExistence type="predicted"/>
<dbReference type="PROSITE" id="PS51257">
    <property type="entry name" value="PROKAR_LIPOPROTEIN"/>
    <property type="match status" value="1"/>
</dbReference>
<keyword evidence="4" id="KW-0574">Periplasm</keyword>
<dbReference type="InterPro" id="IPR051686">
    <property type="entry name" value="Lipoprotein_DolP"/>
</dbReference>
<organism evidence="8 9">
    <name type="scientific">Brachymonas denitrificans DSM 15123</name>
    <dbReference type="NCBI Taxonomy" id="1121117"/>
    <lineage>
        <taxon>Bacteria</taxon>
        <taxon>Pseudomonadati</taxon>
        <taxon>Pseudomonadota</taxon>
        <taxon>Betaproteobacteria</taxon>
        <taxon>Burkholderiales</taxon>
        <taxon>Comamonadaceae</taxon>
        <taxon>Brachymonas</taxon>
    </lineage>
</organism>
<evidence type="ECO:0000256" key="5">
    <source>
        <dbReference type="ARBA" id="ARBA00070588"/>
    </source>
</evidence>
<dbReference type="InterPro" id="IPR007055">
    <property type="entry name" value="BON_dom"/>
</dbReference>
<dbReference type="Proteomes" id="UP000199531">
    <property type="component" value="Unassembled WGS sequence"/>
</dbReference>
<dbReference type="Gene3D" id="3.30.1340.30">
    <property type="match status" value="1"/>
</dbReference>
<dbReference type="PANTHER" id="PTHR34606:SF16">
    <property type="entry name" value="BON DOMAIN-CONTAINING PROTEIN"/>
    <property type="match status" value="1"/>
</dbReference>
<dbReference type="GO" id="GO:0042597">
    <property type="term" value="C:periplasmic space"/>
    <property type="evidence" value="ECO:0007669"/>
    <property type="project" value="UniProtKB-SubCell"/>
</dbReference>
<dbReference type="OrthoDB" id="7360581at2"/>
<sequence length="106" mass="11259">MQATAKLLTIAAFTGVMTLTAAGCSVARDQQTVGAYIDDAAISTAIRARFIEDRLVSATAIKVETLNGEVQLTGFAKTQAEKDRAEELARMTSGVKSVRNSIVVRP</sequence>
<dbReference type="FunFam" id="3.30.1340.30:FF:000001">
    <property type="entry name" value="Molecular chaperone OsmY"/>
    <property type="match status" value="1"/>
</dbReference>
<dbReference type="InterPro" id="IPR014004">
    <property type="entry name" value="Transpt-assoc_nodulatn_dom_bac"/>
</dbReference>
<evidence type="ECO:0000313" key="8">
    <source>
        <dbReference type="EMBL" id="SEN08877.1"/>
    </source>
</evidence>
<evidence type="ECO:0000256" key="4">
    <source>
        <dbReference type="ARBA" id="ARBA00022764"/>
    </source>
</evidence>
<evidence type="ECO:0000313" key="9">
    <source>
        <dbReference type="Proteomes" id="UP000199531"/>
    </source>
</evidence>
<accession>A0A1H8DQT6</accession>
<comment type="subcellular location">
    <subcellularLocation>
        <location evidence="1">Periplasm</location>
    </subcellularLocation>
</comment>
<dbReference type="SMART" id="SM00749">
    <property type="entry name" value="BON"/>
    <property type="match status" value="1"/>
</dbReference>
<evidence type="ECO:0000256" key="3">
    <source>
        <dbReference type="ARBA" id="ARBA00022737"/>
    </source>
</evidence>
<dbReference type="AlphaFoldDB" id="A0A1H8DQT6"/>
<evidence type="ECO:0000256" key="6">
    <source>
        <dbReference type="SAM" id="SignalP"/>
    </source>
</evidence>
<keyword evidence="9" id="KW-1185">Reference proteome</keyword>
<name>A0A1H8DQT6_9BURK</name>
<reference evidence="8 9" key="1">
    <citation type="submission" date="2016-10" db="EMBL/GenBank/DDBJ databases">
        <authorList>
            <person name="de Groot N.N."/>
        </authorList>
    </citation>
    <scope>NUCLEOTIDE SEQUENCE [LARGE SCALE GENOMIC DNA]</scope>
    <source>
        <strain evidence="8 9">DSM 15123</strain>
    </source>
</reference>
<feature type="domain" description="BON" evidence="7">
    <location>
        <begin position="38"/>
        <end position="106"/>
    </location>
</feature>
<dbReference type="Pfam" id="PF04972">
    <property type="entry name" value="BON"/>
    <property type="match status" value="1"/>
</dbReference>
<feature type="chain" id="PRO_5011593861" description="Osmotically-inducible protein Y" evidence="6">
    <location>
        <begin position="22"/>
        <end position="106"/>
    </location>
</feature>
<evidence type="ECO:0000256" key="1">
    <source>
        <dbReference type="ARBA" id="ARBA00004418"/>
    </source>
</evidence>
<dbReference type="EMBL" id="FOCW01000001">
    <property type="protein sequence ID" value="SEN08877.1"/>
    <property type="molecule type" value="Genomic_DNA"/>
</dbReference>
<dbReference type="PANTHER" id="PTHR34606">
    <property type="entry name" value="BON DOMAIN-CONTAINING PROTEIN"/>
    <property type="match status" value="1"/>
</dbReference>
<evidence type="ECO:0000259" key="7">
    <source>
        <dbReference type="PROSITE" id="PS50914"/>
    </source>
</evidence>